<comment type="subcellular location">
    <subcellularLocation>
        <location evidence="2">Chromosome</location>
    </subcellularLocation>
    <subcellularLocation>
        <location evidence="1">Nucleus</location>
    </subcellularLocation>
</comment>
<protein>
    <submittedName>
        <fullName evidence="21">Histone-lysine N-methyltransferase</fullName>
    </submittedName>
</protein>
<dbReference type="Gene3D" id="2.30.30.140">
    <property type="match status" value="2"/>
</dbReference>
<dbReference type="InterPro" id="IPR019786">
    <property type="entry name" value="Zinc_finger_PHD-type_CS"/>
</dbReference>
<dbReference type="SUPFAM" id="SSF82199">
    <property type="entry name" value="SET domain"/>
    <property type="match status" value="1"/>
</dbReference>
<dbReference type="InterPro" id="IPR013083">
    <property type="entry name" value="Znf_RING/FYVE/PHD"/>
</dbReference>
<keyword evidence="10 14" id="KW-0863">Zinc-finger</keyword>
<feature type="domain" description="PWWP" evidence="18">
    <location>
        <begin position="283"/>
        <end position="347"/>
    </location>
</feature>
<dbReference type="Pfam" id="PF17907">
    <property type="entry name" value="AWS"/>
    <property type="match status" value="1"/>
</dbReference>
<keyword evidence="11" id="KW-0862">Zinc</keyword>
<dbReference type="CDD" id="cd15565">
    <property type="entry name" value="PHD2_NSD"/>
    <property type="match status" value="1"/>
</dbReference>
<keyword evidence="7" id="KW-0949">S-adenosyl-L-methionine</keyword>
<dbReference type="GO" id="GO:0032259">
    <property type="term" value="P:methylation"/>
    <property type="evidence" value="ECO:0007669"/>
    <property type="project" value="UniProtKB-KW"/>
</dbReference>
<dbReference type="Pfam" id="PF00855">
    <property type="entry name" value="PWWP"/>
    <property type="match status" value="2"/>
</dbReference>
<dbReference type="VEuPathDB" id="VectorBase:GPAI007879"/>
<evidence type="ECO:0000256" key="13">
    <source>
        <dbReference type="ARBA" id="ARBA00023242"/>
    </source>
</evidence>
<dbReference type="GO" id="GO:0016279">
    <property type="term" value="F:protein-lysine N-methyltransferase activity"/>
    <property type="evidence" value="ECO:0007669"/>
    <property type="project" value="UniProtKB-ARBA"/>
</dbReference>
<evidence type="ECO:0000256" key="10">
    <source>
        <dbReference type="ARBA" id="ARBA00022771"/>
    </source>
</evidence>
<evidence type="ECO:0000259" key="20">
    <source>
        <dbReference type="PROSITE" id="PS51215"/>
    </source>
</evidence>
<dbReference type="Gene3D" id="2.170.270.10">
    <property type="entry name" value="SET domain"/>
    <property type="match status" value="1"/>
</dbReference>
<dbReference type="EnsemblMetazoa" id="GPAI007879-RA">
    <property type="protein sequence ID" value="GPAI007879-PA"/>
    <property type="gene ID" value="GPAI007879"/>
</dbReference>
<dbReference type="InterPro" id="IPR001965">
    <property type="entry name" value="Znf_PHD"/>
</dbReference>
<dbReference type="PANTHER" id="PTHR22884">
    <property type="entry name" value="SET DOMAIN PROTEINS"/>
    <property type="match status" value="1"/>
</dbReference>
<dbReference type="Pfam" id="PF23004">
    <property type="entry name" value="PHDvar_NSD"/>
    <property type="match status" value="1"/>
</dbReference>
<evidence type="ECO:0000256" key="14">
    <source>
        <dbReference type="PROSITE-ProRule" id="PRU00146"/>
    </source>
</evidence>
<evidence type="ECO:0000256" key="6">
    <source>
        <dbReference type="ARBA" id="ARBA00022679"/>
    </source>
</evidence>
<dbReference type="InterPro" id="IPR011011">
    <property type="entry name" value="Znf_FYVE_PHD"/>
</dbReference>
<dbReference type="CDD" id="cd15567">
    <property type="entry name" value="PHD4_NSD"/>
    <property type="match status" value="1"/>
</dbReference>
<dbReference type="CDD" id="cd05838">
    <property type="entry name" value="PWWP_NSD_rpt2"/>
    <property type="match status" value="1"/>
</dbReference>
<evidence type="ECO:0000256" key="7">
    <source>
        <dbReference type="ARBA" id="ARBA00022691"/>
    </source>
</evidence>
<dbReference type="GO" id="GO:0008270">
    <property type="term" value="F:zinc ion binding"/>
    <property type="evidence" value="ECO:0007669"/>
    <property type="project" value="UniProtKB-KW"/>
</dbReference>
<dbReference type="InterPro" id="IPR006560">
    <property type="entry name" value="AWS_dom"/>
</dbReference>
<proteinExistence type="predicted"/>
<dbReference type="SUPFAM" id="SSF57903">
    <property type="entry name" value="FYVE/PHD zinc finger"/>
    <property type="match status" value="1"/>
</dbReference>
<keyword evidence="9" id="KW-0677">Repeat</keyword>
<dbReference type="GO" id="GO:0005694">
    <property type="term" value="C:chromosome"/>
    <property type="evidence" value="ECO:0007669"/>
    <property type="project" value="UniProtKB-SubCell"/>
</dbReference>
<evidence type="ECO:0000259" key="16">
    <source>
        <dbReference type="PROSITE" id="PS50016"/>
    </source>
</evidence>
<feature type="domain" description="Post-SET" evidence="19">
    <location>
        <begin position="1233"/>
        <end position="1249"/>
    </location>
</feature>
<dbReference type="GO" id="GO:0005634">
    <property type="term" value="C:nucleus"/>
    <property type="evidence" value="ECO:0007669"/>
    <property type="project" value="UniProtKB-SubCell"/>
</dbReference>
<dbReference type="PROSITE" id="PS50868">
    <property type="entry name" value="POST_SET"/>
    <property type="match status" value="1"/>
</dbReference>
<dbReference type="STRING" id="7398.A0A1A9Z9L0"/>
<evidence type="ECO:0000256" key="9">
    <source>
        <dbReference type="ARBA" id="ARBA00022737"/>
    </source>
</evidence>
<dbReference type="Pfam" id="PF00856">
    <property type="entry name" value="SET"/>
    <property type="match status" value="1"/>
</dbReference>
<evidence type="ECO:0000259" key="18">
    <source>
        <dbReference type="PROSITE" id="PS50812"/>
    </source>
</evidence>
<feature type="domain" description="PWWP" evidence="18">
    <location>
        <begin position="925"/>
        <end position="987"/>
    </location>
</feature>
<evidence type="ECO:0000256" key="3">
    <source>
        <dbReference type="ARBA" id="ARBA00022454"/>
    </source>
</evidence>
<dbReference type="Gene3D" id="3.30.40.10">
    <property type="entry name" value="Zinc/RING finger domain, C3HC4 (zinc finger)"/>
    <property type="match status" value="2"/>
</dbReference>
<keyword evidence="3" id="KW-0158">Chromosome</keyword>
<dbReference type="SMART" id="SM00249">
    <property type="entry name" value="PHD"/>
    <property type="match status" value="3"/>
</dbReference>
<evidence type="ECO:0000313" key="21">
    <source>
        <dbReference type="EnsemblMetazoa" id="GPAI007879-PA"/>
    </source>
</evidence>
<dbReference type="SMART" id="SM00293">
    <property type="entry name" value="PWWP"/>
    <property type="match status" value="2"/>
</dbReference>
<accession>A0A1A9Z9L0</accession>
<feature type="compositionally biased region" description="Basic and acidic residues" evidence="15">
    <location>
        <begin position="173"/>
        <end position="182"/>
    </location>
</feature>
<evidence type="ECO:0000256" key="12">
    <source>
        <dbReference type="ARBA" id="ARBA00022853"/>
    </source>
</evidence>
<keyword evidence="12" id="KW-0156">Chromatin regulator</keyword>
<evidence type="ECO:0000256" key="11">
    <source>
        <dbReference type="ARBA" id="ARBA00022833"/>
    </source>
</evidence>
<dbReference type="PROSITE" id="PS51215">
    <property type="entry name" value="AWS"/>
    <property type="match status" value="1"/>
</dbReference>
<evidence type="ECO:0000256" key="5">
    <source>
        <dbReference type="ARBA" id="ARBA00022603"/>
    </source>
</evidence>
<dbReference type="SUPFAM" id="SSF63748">
    <property type="entry name" value="Tudor/PWWP/MBT"/>
    <property type="match status" value="2"/>
</dbReference>
<dbReference type="InterPro" id="IPR019787">
    <property type="entry name" value="Znf_PHD-finger"/>
</dbReference>
<reference evidence="22" key="1">
    <citation type="submission" date="2014-03" db="EMBL/GenBank/DDBJ databases">
        <authorList>
            <person name="Aksoy S."/>
            <person name="Warren W."/>
            <person name="Wilson R.K."/>
        </authorList>
    </citation>
    <scope>NUCLEOTIDE SEQUENCE [LARGE SCALE GENOMIC DNA]</scope>
    <source>
        <strain evidence="22">IAEA</strain>
    </source>
</reference>
<dbReference type="CDD" id="cd20144">
    <property type="entry name" value="PWWP_NSD_rpt1"/>
    <property type="match status" value="1"/>
</dbReference>
<evidence type="ECO:0000259" key="17">
    <source>
        <dbReference type="PROSITE" id="PS50280"/>
    </source>
</evidence>
<dbReference type="InterPro" id="IPR000313">
    <property type="entry name" value="PWWP_dom"/>
</dbReference>
<keyword evidence="8" id="KW-0479">Metal-binding</keyword>
<keyword evidence="6" id="KW-0808">Transferase</keyword>
<dbReference type="PROSITE" id="PS50016">
    <property type="entry name" value="ZF_PHD_2"/>
    <property type="match status" value="1"/>
</dbReference>
<keyword evidence="22" id="KW-1185">Reference proteome</keyword>
<evidence type="ECO:0000256" key="4">
    <source>
        <dbReference type="ARBA" id="ARBA00022553"/>
    </source>
</evidence>
<dbReference type="InterPro" id="IPR050777">
    <property type="entry name" value="SET2_Histone-Lys_MeTrsfase"/>
</dbReference>
<dbReference type="InterPro" id="IPR046341">
    <property type="entry name" value="SET_dom_sf"/>
</dbReference>
<dbReference type="Proteomes" id="UP000092445">
    <property type="component" value="Unassembled WGS sequence"/>
</dbReference>
<dbReference type="PROSITE" id="PS50812">
    <property type="entry name" value="PWWP"/>
    <property type="match status" value="2"/>
</dbReference>
<evidence type="ECO:0000313" key="22">
    <source>
        <dbReference type="Proteomes" id="UP000092445"/>
    </source>
</evidence>
<reference evidence="21" key="2">
    <citation type="submission" date="2020-05" db="UniProtKB">
        <authorList>
            <consortium name="EnsemblMetazoa"/>
        </authorList>
    </citation>
    <scope>IDENTIFICATION</scope>
    <source>
        <strain evidence="21">IAEA</strain>
    </source>
</reference>
<feature type="region of interest" description="Disordered" evidence="15">
    <location>
        <begin position="165"/>
        <end position="207"/>
    </location>
</feature>
<evidence type="ECO:0000256" key="1">
    <source>
        <dbReference type="ARBA" id="ARBA00004123"/>
    </source>
</evidence>
<feature type="domain" description="SET" evidence="17">
    <location>
        <begin position="1100"/>
        <end position="1225"/>
    </location>
</feature>
<dbReference type="InterPro" id="IPR055197">
    <property type="entry name" value="PHDvar_NSD"/>
</dbReference>
<name>A0A1A9Z9L0_GLOPL</name>
<dbReference type="PROSITE" id="PS50280">
    <property type="entry name" value="SET"/>
    <property type="match status" value="1"/>
</dbReference>
<evidence type="ECO:0000256" key="2">
    <source>
        <dbReference type="ARBA" id="ARBA00004286"/>
    </source>
</evidence>
<dbReference type="InterPro" id="IPR003616">
    <property type="entry name" value="Post-SET_dom"/>
</dbReference>
<feature type="domain" description="AWS" evidence="20">
    <location>
        <begin position="1056"/>
        <end position="1106"/>
    </location>
</feature>
<sequence>MVDNDNIETKSANPDPNCESEFTIDNNFCLGEKRSSHSLCQRKSPSVQRKRNPLRKLKSYLNSRYIGTKSTHKFDHSFGAAKRGRQRRSMNIFTTSPSSISKLNKSDDMSAKFIASNSMFGFVRRTPRKEQENESSPKIAKQRKKFISPIDKLLKKNGSLVEALTTPTDVEERDNWTEEHQSESNQTEKNNHIALRESSPQGLEEKEEKKLYSKKTLDFSKTSIDAVEEYRGLSNKFGDVQSASHNEDVAGDIPLAKSPSAFSTDSAKGSSIANEGSWLTVDIGDVFWGQIYKFCYWPCIACSDPDSKNLTKDDVSRSGTLIHVRFFADNGRRNWVKRENLIPFVSLENYMEHVEEVKEKFGNKRLHLKAFLPTKRKESLWHQAINEASLVTELAHSDRLKKFHEIFEESKLFQKVEKQRRKSMHAYRAGSTTDTGSLYGSNDAINVNGVAENVNNRLLHNFSSTAQKRDRSSSPLSPAYSPHKPNKAKRRRLSVSVEIVDGEYTISSHYEGNSAKNNGEDLFKLYGFLRDFVLENTKDEALDRSVFAAARNIYALREVNRARHGRHILNNANKSILDSALAESLHRSDDGVTKKRLSNRLKNLMVQKTLSIGQSPDLFANASRTLQRDSFGSQKVVRKTIHRPIEEVINDIFDLDSKYLFKGLNRDSICKYCFKPGDNLKKCSKGCRQWLHKECLLSEIPDSVHNQINVTETEVLNASVREPITHDNSDLETEYSENELICQECSNNEPLKCLICNSSKSQRDDDPLITCSMQHCERAFHPSCCKHWPHAKRTYSKKHIESFRCPSHVCHTCVSDNPKEKFQQLSNAKIVKCVKCPASYHCDSSCIPAGSQILTAAYIICPSHSNSKSDMIINVNWCFICVEGGQLVCCETCPVAVHVQCLERPIDNNAVYICDECESGRKPLYGEIVWAKFNNFRWWPAIILPPPQVPQNIAKMSHSESDFVVRFFGTNDHGWISRRRVYLYVEGDCSRPPKTKSYLDARYTKGVEEAKRIYEIISKKKSQLRLVNKEKLHPQPFVRIKTNRAVSPVKLQIDIEKVSKCNCKASDKNPCGPYSNCLNRVLFNECNPKICPAKERCQNQMFESRISPRLDVVHMKDRGFGLVCREFIPAGAFVIEYVGEVINDDEFKARLLQKTKDRDENFYFLSVEKDYIIDAEPKGNLARFMNHSCDPNCETQKWVVNSLVRIGLFAIKDIQKDTELTFNYHWDDLMGNKKKTCLCGSKNCSRQIGAKPKEIADINIETATSVSIKSKTKTKVKAARKLSRKSASSNNMKMPAKNLKTEFEIENNDQDIQTIPASEKIEHYISDTV</sequence>
<dbReference type="GO" id="GO:0140938">
    <property type="term" value="F:histone H3 methyltransferase activity"/>
    <property type="evidence" value="ECO:0007669"/>
    <property type="project" value="UniProtKB-ARBA"/>
</dbReference>
<evidence type="ECO:0000259" key="19">
    <source>
        <dbReference type="PROSITE" id="PS50868"/>
    </source>
</evidence>
<keyword evidence="13" id="KW-0539">Nucleus</keyword>
<dbReference type="Pfam" id="PF22908">
    <property type="entry name" value="PHD_NSD"/>
    <property type="match status" value="1"/>
</dbReference>
<keyword evidence="4" id="KW-0597">Phosphoprotein</keyword>
<dbReference type="CDD" id="cd15566">
    <property type="entry name" value="PHD3_NSD"/>
    <property type="match status" value="1"/>
</dbReference>
<dbReference type="InterPro" id="IPR055198">
    <property type="entry name" value="NSD_PHD"/>
</dbReference>
<evidence type="ECO:0000256" key="8">
    <source>
        <dbReference type="ARBA" id="ARBA00022723"/>
    </source>
</evidence>
<keyword evidence="5" id="KW-0489">Methyltransferase</keyword>
<feature type="domain" description="PHD-type" evidence="16">
    <location>
        <begin position="875"/>
        <end position="920"/>
    </location>
</feature>
<dbReference type="FunFam" id="2.30.30.140:FF:000099">
    <property type="entry name" value="Histone-lysine N-methyltransferase"/>
    <property type="match status" value="1"/>
</dbReference>
<dbReference type="PROSITE" id="PS01359">
    <property type="entry name" value="ZF_PHD_1"/>
    <property type="match status" value="1"/>
</dbReference>
<dbReference type="SMART" id="SM00317">
    <property type="entry name" value="SET"/>
    <property type="match status" value="1"/>
</dbReference>
<feature type="region of interest" description="Disordered" evidence="15">
    <location>
        <begin position="464"/>
        <end position="492"/>
    </location>
</feature>
<dbReference type="SMART" id="SM00570">
    <property type="entry name" value="AWS"/>
    <property type="match status" value="1"/>
</dbReference>
<evidence type="ECO:0000256" key="15">
    <source>
        <dbReference type="SAM" id="MobiDB-lite"/>
    </source>
</evidence>
<organism evidence="21 22">
    <name type="scientific">Glossina pallidipes</name>
    <name type="common">Tsetse fly</name>
    <dbReference type="NCBI Taxonomy" id="7398"/>
    <lineage>
        <taxon>Eukaryota</taxon>
        <taxon>Metazoa</taxon>
        <taxon>Ecdysozoa</taxon>
        <taxon>Arthropoda</taxon>
        <taxon>Hexapoda</taxon>
        <taxon>Insecta</taxon>
        <taxon>Pterygota</taxon>
        <taxon>Neoptera</taxon>
        <taxon>Endopterygota</taxon>
        <taxon>Diptera</taxon>
        <taxon>Brachycera</taxon>
        <taxon>Muscomorpha</taxon>
        <taxon>Hippoboscoidea</taxon>
        <taxon>Glossinidae</taxon>
        <taxon>Glossina</taxon>
    </lineage>
</organism>
<dbReference type="InterPro" id="IPR001214">
    <property type="entry name" value="SET_dom"/>
</dbReference>